<organism evidence="3 4">
    <name type="scientific">Roseisolibacter agri</name>
    <dbReference type="NCBI Taxonomy" id="2014610"/>
    <lineage>
        <taxon>Bacteria</taxon>
        <taxon>Pseudomonadati</taxon>
        <taxon>Gemmatimonadota</taxon>
        <taxon>Gemmatimonadia</taxon>
        <taxon>Gemmatimonadales</taxon>
        <taxon>Gemmatimonadaceae</taxon>
        <taxon>Roseisolibacter</taxon>
    </lineage>
</organism>
<keyword evidence="1" id="KW-0472">Membrane</keyword>
<keyword evidence="1" id="KW-1133">Transmembrane helix</keyword>
<proteinExistence type="predicted"/>
<name>A0AA37QDE3_9BACT</name>
<protein>
    <recommendedName>
        <fullName evidence="2">DUF3592 domain-containing protein</fullName>
    </recommendedName>
</protein>
<keyword evidence="1" id="KW-0812">Transmembrane</keyword>
<evidence type="ECO:0000313" key="3">
    <source>
        <dbReference type="EMBL" id="GLC24633.1"/>
    </source>
</evidence>
<gene>
    <name evidence="3" type="ORF">rosag_11460</name>
</gene>
<sequence length="153" mass="16121">MTEQTAALCVIVLGAAGVVAPVRALRRELRSRAWPRAPGRVLAARMELYVDRAGGRAPRLGDVEPIIRAEYTVDGVRYSTASVRWAGVPSWAATRTLARYPEGAAVVVAYDPAEPTVGLLEPGPTLVSGTQVALGLGAVLLGLLWLHVASAAR</sequence>
<evidence type="ECO:0000256" key="1">
    <source>
        <dbReference type="SAM" id="Phobius"/>
    </source>
</evidence>
<dbReference type="Proteomes" id="UP001161325">
    <property type="component" value="Unassembled WGS sequence"/>
</dbReference>
<comment type="caution">
    <text evidence="3">The sequence shown here is derived from an EMBL/GenBank/DDBJ whole genome shotgun (WGS) entry which is preliminary data.</text>
</comment>
<feature type="transmembrane region" description="Helical" evidence="1">
    <location>
        <begin position="132"/>
        <end position="152"/>
    </location>
</feature>
<dbReference type="RefSeq" id="WP_284349079.1">
    <property type="nucleotide sequence ID" value="NZ_BRXS01000002.1"/>
</dbReference>
<feature type="domain" description="DUF3592" evidence="2">
    <location>
        <begin position="37"/>
        <end position="124"/>
    </location>
</feature>
<accession>A0AA37QDE3</accession>
<reference evidence="3" key="1">
    <citation type="submission" date="2022-08" db="EMBL/GenBank/DDBJ databases">
        <title>Draft genome sequencing of Roseisolibacter agri AW1220.</title>
        <authorList>
            <person name="Tobiishi Y."/>
            <person name="Tonouchi A."/>
        </authorList>
    </citation>
    <scope>NUCLEOTIDE SEQUENCE</scope>
    <source>
        <strain evidence="3">AW1220</strain>
    </source>
</reference>
<dbReference type="AlphaFoldDB" id="A0AA37QDE3"/>
<dbReference type="InterPro" id="IPR021994">
    <property type="entry name" value="DUF3592"/>
</dbReference>
<keyword evidence="4" id="KW-1185">Reference proteome</keyword>
<evidence type="ECO:0000313" key="4">
    <source>
        <dbReference type="Proteomes" id="UP001161325"/>
    </source>
</evidence>
<dbReference type="EMBL" id="BRXS01000002">
    <property type="protein sequence ID" value="GLC24633.1"/>
    <property type="molecule type" value="Genomic_DNA"/>
</dbReference>
<evidence type="ECO:0000259" key="2">
    <source>
        <dbReference type="Pfam" id="PF12158"/>
    </source>
</evidence>
<dbReference type="Pfam" id="PF12158">
    <property type="entry name" value="DUF3592"/>
    <property type="match status" value="1"/>
</dbReference>